<gene>
    <name evidence="2" type="ORF">DCS_05880</name>
</gene>
<dbReference type="RefSeq" id="XP_040658214.1">
    <property type="nucleotide sequence ID" value="XM_040803181.1"/>
</dbReference>
<feature type="domain" description="T6SS Phospholipase effector Tle1-like catalytic" evidence="1">
    <location>
        <begin position="12"/>
        <end position="327"/>
    </location>
</feature>
<evidence type="ECO:0000259" key="1">
    <source>
        <dbReference type="Pfam" id="PF09994"/>
    </source>
</evidence>
<reference evidence="2 3" key="1">
    <citation type="journal article" date="2016" name="Sci. Rep.">
        <title>Insights into Adaptations to a Near-Obligate Nematode Endoparasitic Lifestyle from the Finished Genome of Drechmeria coniospora.</title>
        <authorList>
            <person name="Zhang L."/>
            <person name="Zhou Z."/>
            <person name="Guo Q."/>
            <person name="Fokkens L."/>
            <person name="Miskei M."/>
            <person name="Pocsi I."/>
            <person name="Zhang W."/>
            <person name="Chen M."/>
            <person name="Wang L."/>
            <person name="Sun Y."/>
            <person name="Donzelli B.G."/>
            <person name="Gibson D.M."/>
            <person name="Nelson D.R."/>
            <person name="Luo J.G."/>
            <person name="Rep M."/>
            <person name="Liu H."/>
            <person name="Yang S."/>
            <person name="Wang J."/>
            <person name="Krasnoff S.B."/>
            <person name="Xu Y."/>
            <person name="Molnar I."/>
            <person name="Lin M."/>
        </authorList>
    </citation>
    <scope>NUCLEOTIDE SEQUENCE [LARGE SCALE GENOMIC DNA]</scope>
    <source>
        <strain evidence="2 3">ARSEF 6962</strain>
    </source>
</reference>
<dbReference type="AlphaFoldDB" id="A0A151GPD5"/>
<dbReference type="PANTHER" id="PTHR33840">
    <property type="match status" value="1"/>
</dbReference>
<name>A0A151GPD5_DRECN</name>
<dbReference type="Pfam" id="PF09994">
    <property type="entry name" value="T6SS_Tle1-like_cat"/>
    <property type="match status" value="1"/>
</dbReference>
<evidence type="ECO:0000313" key="2">
    <source>
        <dbReference type="EMBL" id="KYK58862.1"/>
    </source>
</evidence>
<comment type="caution">
    <text evidence="2">The sequence shown here is derived from an EMBL/GenBank/DDBJ whole genome shotgun (WGS) entry which is preliminary data.</text>
</comment>
<evidence type="ECO:0000313" key="3">
    <source>
        <dbReference type="Proteomes" id="UP000076580"/>
    </source>
</evidence>
<dbReference type="GeneID" id="63718523"/>
<proteinExistence type="predicted"/>
<keyword evidence="3" id="KW-1185">Reference proteome</keyword>
<accession>A0A151GPD5</accession>
<dbReference type="STRING" id="98403.A0A151GPD5"/>
<dbReference type="Proteomes" id="UP000076580">
    <property type="component" value="Chromosome 02"/>
</dbReference>
<dbReference type="PANTHER" id="PTHR33840:SF16">
    <property type="entry name" value="DUF2235 DOMAIN-CONTAINING PROTEIN"/>
    <property type="match status" value="1"/>
</dbReference>
<dbReference type="EMBL" id="LAYC01000002">
    <property type="protein sequence ID" value="KYK58862.1"/>
    <property type="molecule type" value="Genomic_DNA"/>
</dbReference>
<dbReference type="SUPFAM" id="SSF53474">
    <property type="entry name" value="alpha/beta-Hydrolases"/>
    <property type="match status" value="1"/>
</dbReference>
<dbReference type="InParanoid" id="A0A151GPD5"/>
<sequence length="464" mass="52584">MPDESVAKSQAKPLVILCDGTWCGRETDTKTNLYLLARMVGIHIDDSTDTRPHVLDGRAWYMHGVGLGSTFMDYIFNGITGQDSAAQCIAAYRFLVDNYSYPDREIWMFGLSRGAFLVRSIAGMINNCGIVKRVMNADGSVNFAATDLLCRQVYSVYRSDDPIHAPHSPQSLSFRKNASWPLVGDAGHGDQQLCPPVKFMGLFDTVGNLGIPDFVGGVGLDWPRFHDQNVSTAVELVYHALSLHDRFYIFTPCLAKRKRQAGKPNNHGITQQWFPGVHYDLGRQRFRFLRMFGGGWLERLLARWGWASREIEPNEVLADLVLKWMLEAVRANDPRGEVIPTQQLDLEIAAANRRMVNANRRSGDGDVYQNIIAYAPFGTFTLRLLTTLWGTQWQTNQIYQLFFALRDRAVADLHSRVYDYAAVDPHIPDAHGRTVEELAGISNRRYPSRAYETWRLYRRILGTT</sequence>
<dbReference type="InterPro" id="IPR029058">
    <property type="entry name" value="AB_hydrolase_fold"/>
</dbReference>
<dbReference type="InterPro" id="IPR018712">
    <property type="entry name" value="Tle1-like_cat"/>
</dbReference>
<protein>
    <recommendedName>
        <fullName evidence="1">T6SS Phospholipase effector Tle1-like catalytic domain-containing protein</fullName>
    </recommendedName>
</protein>
<organism evidence="2 3">
    <name type="scientific">Drechmeria coniospora</name>
    <name type="common">Nematophagous fungus</name>
    <name type="synonym">Meria coniospora</name>
    <dbReference type="NCBI Taxonomy" id="98403"/>
    <lineage>
        <taxon>Eukaryota</taxon>
        <taxon>Fungi</taxon>
        <taxon>Dikarya</taxon>
        <taxon>Ascomycota</taxon>
        <taxon>Pezizomycotina</taxon>
        <taxon>Sordariomycetes</taxon>
        <taxon>Hypocreomycetidae</taxon>
        <taxon>Hypocreales</taxon>
        <taxon>Ophiocordycipitaceae</taxon>
        <taxon>Drechmeria</taxon>
    </lineage>
</organism>